<dbReference type="KEGG" id="aori:SD37_17275"/>
<dbReference type="EMBL" id="CP016174">
    <property type="protein sequence ID" value="ANN17221.1"/>
    <property type="molecule type" value="Genomic_DNA"/>
</dbReference>
<feature type="signal peptide" evidence="1">
    <location>
        <begin position="1"/>
        <end position="27"/>
    </location>
</feature>
<protein>
    <submittedName>
        <fullName evidence="2">Uncharacterized protein</fullName>
    </submittedName>
</protein>
<dbReference type="AlphaFoldDB" id="A0A193BYA6"/>
<proteinExistence type="predicted"/>
<dbReference type="RefSeq" id="WP_044852871.1">
    <property type="nucleotide sequence ID" value="NZ_CP016174.1"/>
</dbReference>
<feature type="chain" id="PRO_5008256165" evidence="1">
    <location>
        <begin position="28"/>
        <end position="103"/>
    </location>
</feature>
<reference evidence="2 3" key="1">
    <citation type="journal article" date="2015" name="Genome Announc.">
        <title>Draft Genome Sequence of Norvancomycin-Producing Strain Amycolatopsis orientalis CPCC200066.</title>
        <authorList>
            <person name="Lei X."/>
            <person name="Yuan F."/>
            <person name="Shi Y."/>
            <person name="Li X."/>
            <person name="Wang L."/>
            <person name="Hong B."/>
        </authorList>
    </citation>
    <scope>NUCLEOTIDE SEQUENCE [LARGE SCALE GENOMIC DNA]</scope>
    <source>
        <strain evidence="2 3">B-37</strain>
    </source>
</reference>
<keyword evidence="3" id="KW-1185">Reference proteome</keyword>
<dbReference type="Proteomes" id="UP000093695">
    <property type="component" value="Chromosome"/>
</dbReference>
<dbReference type="STRING" id="31958.SD37_17275"/>
<name>A0A193BYA6_AMYOR</name>
<gene>
    <name evidence="2" type="ORF">SD37_17275</name>
</gene>
<keyword evidence="1" id="KW-0732">Signal</keyword>
<accession>A0A193BYA6</accession>
<evidence type="ECO:0000313" key="3">
    <source>
        <dbReference type="Proteomes" id="UP000093695"/>
    </source>
</evidence>
<sequence>MNRLVSAALSAVVAAALLIVSSPSAMAAAGNVVVFSTEFERLETYRNPEGCNKLPLSAHVLANLSSSDLVIHGDPLCLTPGLTVSPGYGSHVTPGSGSFSISR</sequence>
<evidence type="ECO:0000256" key="1">
    <source>
        <dbReference type="SAM" id="SignalP"/>
    </source>
</evidence>
<evidence type="ECO:0000313" key="2">
    <source>
        <dbReference type="EMBL" id="ANN17221.1"/>
    </source>
</evidence>
<organism evidence="2 3">
    <name type="scientific">Amycolatopsis orientalis</name>
    <name type="common">Nocardia orientalis</name>
    <dbReference type="NCBI Taxonomy" id="31958"/>
    <lineage>
        <taxon>Bacteria</taxon>
        <taxon>Bacillati</taxon>
        <taxon>Actinomycetota</taxon>
        <taxon>Actinomycetes</taxon>
        <taxon>Pseudonocardiales</taxon>
        <taxon>Pseudonocardiaceae</taxon>
        <taxon>Amycolatopsis</taxon>
    </lineage>
</organism>